<dbReference type="InterPro" id="IPR007627">
    <property type="entry name" value="RNA_pol_sigma70_r2"/>
</dbReference>
<feature type="domain" description="RNA polymerase sigma-70 region 2" evidence="7">
    <location>
        <begin position="49"/>
        <end position="114"/>
    </location>
</feature>
<dbReference type="OrthoDB" id="3777963at2"/>
<dbReference type="GO" id="GO:0016987">
    <property type="term" value="F:sigma factor activity"/>
    <property type="evidence" value="ECO:0007669"/>
    <property type="project" value="UniProtKB-KW"/>
</dbReference>
<dbReference type="NCBIfam" id="TIGR02937">
    <property type="entry name" value="sigma70-ECF"/>
    <property type="match status" value="1"/>
</dbReference>
<dbReference type="Proteomes" id="UP000319825">
    <property type="component" value="Unassembled WGS sequence"/>
</dbReference>
<evidence type="ECO:0000256" key="5">
    <source>
        <dbReference type="ARBA" id="ARBA00023163"/>
    </source>
</evidence>
<evidence type="ECO:0000256" key="4">
    <source>
        <dbReference type="ARBA" id="ARBA00023125"/>
    </source>
</evidence>
<sequence>MTQTDARPWVAPRPRTPAPADAGIPRRALTIEVSSTVREDAGPGFDEVYRRHFQPLVVQLYTFVGDLGEAQDLVQEAFSRAWPRWHRISRYDDPVGWVRRVAWNAAASRWRRLRTARLFQQRQRLESVDGPGPDRVALAAALRALPADQRRAVVLFYIAELSVNEIAEDCGVAPGTVKSWLHRARTTLAARLDEHDPQRRDGGRPGTSHAARRTVD</sequence>
<dbReference type="Gene3D" id="1.10.1740.10">
    <property type="match status" value="1"/>
</dbReference>
<dbReference type="InterPro" id="IPR013249">
    <property type="entry name" value="RNA_pol_sigma70_r4_t2"/>
</dbReference>
<feature type="domain" description="RNA polymerase sigma factor 70 region 4 type 2" evidence="8">
    <location>
        <begin position="136"/>
        <end position="188"/>
    </location>
</feature>
<evidence type="ECO:0000259" key="8">
    <source>
        <dbReference type="Pfam" id="PF08281"/>
    </source>
</evidence>
<evidence type="ECO:0000256" key="3">
    <source>
        <dbReference type="ARBA" id="ARBA00023082"/>
    </source>
</evidence>
<dbReference type="InterPro" id="IPR036388">
    <property type="entry name" value="WH-like_DNA-bd_sf"/>
</dbReference>
<name>A0A562I786_MICOL</name>
<dbReference type="GO" id="GO:0006352">
    <property type="term" value="P:DNA-templated transcription initiation"/>
    <property type="evidence" value="ECO:0007669"/>
    <property type="project" value="InterPro"/>
</dbReference>
<comment type="similarity">
    <text evidence="1">Belongs to the sigma-70 factor family. ECF subfamily.</text>
</comment>
<keyword evidence="4" id="KW-0238">DNA-binding</keyword>
<keyword evidence="2" id="KW-0805">Transcription regulation</keyword>
<comment type="caution">
    <text evidence="9">The sequence shown here is derived from an EMBL/GenBank/DDBJ whole genome shotgun (WGS) entry which is preliminary data.</text>
</comment>
<dbReference type="Pfam" id="PF08281">
    <property type="entry name" value="Sigma70_r4_2"/>
    <property type="match status" value="1"/>
</dbReference>
<dbReference type="PANTHER" id="PTHR43133">
    <property type="entry name" value="RNA POLYMERASE ECF-TYPE SIGMA FACTO"/>
    <property type="match status" value="1"/>
</dbReference>
<evidence type="ECO:0000256" key="1">
    <source>
        <dbReference type="ARBA" id="ARBA00010641"/>
    </source>
</evidence>
<dbReference type="EMBL" id="VLKE01000001">
    <property type="protein sequence ID" value="TWH66686.1"/>
    <property type="molecule type" value="Genomic_DNA"/>
</dbReference>
<gene>
    <name evidence="9" type="ORF">JD77_01644</name>
</gene>
<dbReference type="NCBIfam" id="TIGR02983">
    <property type="entry name" value="SigE-fam_strep"/>
    <property type="match status" value="1"/>
</dbReference>
<reference evidence="9 10" key="1">
    <citation type="submission" date="2019-07" db="EMBL/GenBank/DDBJ databases">
        <title>R&amp;d 2014.</title>
        <authorList>
            <person name="Klenk H.-P."/>
        </authorList>
    </citation>
    <scope>NUCLEOTIDE SEQUENCE [LARGE SCALE GENOMIC DNA]</scope>
    <source>
        <strain evidence="9 10">DSM 43868</strain>
    </source>
</reference>
<keyword evidence="10" id="KW-1185">Reference proteome</keyword>
<dbReference type="PANTHER" id="PTHR43133:SF50">
    <property type="entry name" value="ECF RNA POLYMERASE SIGMA FACTOR SIGM"/>
    <property type="match status" value="1"/>
</dbReference>
<keyword evidence="5" id="KW-0804">Transcription</keyword>
<dbReference type="AlphaFoldDB" id="A0A562I786"/>
<dbReference type="GO" id="GO:0003677">
    <property type="term" value="F:DNA binding"/>
    <property type="evidence" value="ECO:0007669"/>
    <property type="project" value="UniProtKB-KW"/>
</dbReference>
<proteinExistence type="inferred from homology"/>
<dbReference type="SUPFAM" id="SSF88659">
    <property type="entry name" value="Sigma3 and sigma4 domains of RNA polymerase sigma factors"/>
    <property type="match status" value="1"/>
</dbReference>
<protein>
    <submittedName>
        <fullName evidence="9">RNA polymerase sigma-70 factor (ECF subfamily)</fullName>
    </submittedName>
</protein>
<evidence type="ECO:0000313" key="9">
    <source>
        <dbReference type="EMBL" id="TWH66686.1"/>
    </source>
</evidence>
<feature type="compositionally biased region" description="Basic and acidic residues" evidence="6">
    <location>
        <begin position="193"/>
        <end position="203"/>
    </location>
</feature>
<accession>A0A562I786</accession>
<dbReference type="InterPro" id="IPR013325">
    <property type="entry name" value="RNA_pol_sigma_r2"/>
</dbReference>
<evidence type="ECO:0000256" key="6">
    <source>
        <dbReference type="SAM" id="MobiDB-lite"/>
    </source>
</evidence>
<organism evidence="9 10">
    <name type="scientific">Micromonospora olivasterospora</name>
    <dbReference type="NCBI Taxonomy" id="1880"/>
    <lineage>
        <taxon>Bacteria</taxon>
        <taxon>Bacillati</taxon>
        <taxon>Actinomycetota</taxon>
        <taxon>Actinomycetes</taxon>
        <taxon>Micromonosporales</taxon>
        <taxon>Micromonosporaceae</taxon>
        <taxon>Micromonospora</taxon>
    </lineage>
</organism>
<feature type="region of interest" description="Disordered" evidence="6">
    <location>
        <begin position="193"/>
        <end position="216"/>
    </location>
</feature>
<dbReference type="Pfam" id="PF04542">
    <property type="entry name" value="Sigma70_r2"/>
    <property type="match status" value="1"/>
</dbReference>
<evidence type="ECO:0000259" key="7">
    <source>
        <dbReference type="Pfam" id="PF04542"/>
    </source>
</evidence>
<dbReference type="Gene3D" id="1.10.10.10">
    <property type="entry name" value="Winged helix-like DNA-binding domain superfamily/Winged helix DNA-binding domain"/>
    <property type="match status" value="1"/>
</dbReference>
<evidence type="ECO:0000313" key="10">
    <source>
        <dbReference type="Proteomes" id="UP000319825"/>
    </source>
</evidence>
<dbReference type="SUPFAM" id="SSF88946">
    <property type="entry name" value="Sigma2 domain of RNA polymerase sigma factors"/>
    <property type="match status" value="1"/>
</dbReference>
<dbReference type="InterPro" id="IPR013324">
    <property type="entry name" value="RNA_pol_sigma_r3/r4-like"/>
</dbReference>
<dbReference type="InterPro" id="IPR014284">
    <property type="entry name" value="RNA_pol_sigma-70_dom"/>
</dbReference>
<evidence type="ECO:0000256" key="2">
    <source>
        <dbReference type="ARBA" id="ARBA00023015"/>
    </source>
</evidence>
<dbReference type="RefSeq" id="WP_145773727.1">
    <property type="nucleotide sequence ID" value="NZ_BAAATQ010000057.1"/>
</dbReference>
<dbReference type="InterPro" id="IPR014325">
    <property type="entry name" value="RNA_pol_sigma-E_actinobac"/>
</dbReference>
<dbReference type="InterPro" id="IPR039425">
    <property type="entry name" value="RNA_pol_sigma-70-like"/>
</dbReference>
<keyword evidence="3" id="KW-0731">Sigma factor</keyword>
<feature type="region of interest" description="Disordered" evidence="6">
    <location>
        <begin position="1"/>
        <end position="22"/>
    </location>
</feature>